<feature type="compositionally biased region" description="Basic residues" evidence="1">
    <location>
        <begin position="64"/>
        <end position="73"/>
    </location>
</feature>
<evidence type="ECO:0000256" key="1">
    <source>
        <dbReference type="SAM" id="MobiDB-lite"/>
    </source>
</evidence>
<dbReference type="EMBL" id="JARBHB010000002">
    <property type="protein sequence ID" value="KAJ8892458.1"/>
    <property type="molecule type" value="Genomic_DNA"/>
</dbReference>
<organism evidence="2 3">
    <name type="scientific">Dryococelus australis</name>
    <dbReference type="NCBI Taxonomy" id="614101"/>
    <lineage>
        <taxon>Eukaryota</taxon>
        <taxon>Metazoa</taxon>
        <taxon>Ecdysozoa</taxon>
        <taxon>Arthropoda</taxon>
        <taxon>Hexapoda</taxon>
        <taxon>Insecta</taxon>
        <taxon>Pterygota</taxon>
        <taxon>Neoptera</taxon>
        <taxon>Polyneoptera</taxon>
        <taxon>Phasmatodea</taxon>
        <taxon>Verophasmatodea</taxon>
        <taxon>Anareolatae</taxon>
        <taxon>Phasmatidae</taxon>
        <taxon>Eurycanthinae</taxon>
        <taxon>Dryococelus</taxon>
    </lineage>
</organism>
<evidence type="ECO:0008006" key="4">
    <source>
        <dbReference type="Google" id="ProtNLM"/>
    </source>
</evidence>
<dbReference type="PROSITE" id="PS51257">
    <property type="entry name" value="PROKAR_LIPOPROTEIN"/>
    <property type="match status" value="1"/>
</dbReference>
<name>A0ABQ9I736_9NEOP</name>
<reference evidence="2 3" key="1">
    <citation type="submission" date="2023-02" db="EMBL/GenBank/DDBJ databases">
        <title>LHISI_Scaffold_Assembly.</title>
        <authorList>
            <person name="Stuart O.P."/>
            <person name="Cleave R."/>
            <person name="Magrath M.J.L."/>
            <person name="Mikheyev A.S."/>
        </authorList>
    </citation>
    <scope>NUCLEOTIDE SEQUENCE [LARGE SCALE GENOMIC DNA]</scope>
    <source>
        <strain evidence="2">Daus_M_001</strain>
        <tissue evidence="2">Leg muscle</tissue>
    </source>
</reference>
<proteinExistence type="predicted"/>
<protein>
    <recommendedName>
        <fullName evidence="4">Winged helix-turn helix domain-containing protein</fullName>
    </recommendedName>
</protein>
<dbReference type="Proteomes" id="UP001159363">
    <property type="component" value="Chromosome 2"/>
</dbReference>
<feature type="region of interest" description="Disordered" evidence="1">
    <location>
        <begin position="48"/>
        <end position="73"/>
    </location>
</feature>
<comment type="caution">
    <text evidence="2">The sequence shown here is derived from an EMBL/GenBank/DDBJ whole genome shotgun (WGS) entry which is preliminary data.</text>
</comment>
<accession>A0ABQ9I736</accession>
<keyword evidence="3" id="KW-1185">Reference proteome</keyword>
<sequence length="144" mass="15928">MYTYLKALAGHKGDDIKNTLASTQHATAGACGLSERTVCNICAEAQSSQNDAADEMTEPSFTSPKKKNGHKKPVTNMDDFMKGVIRHTVLGVYDCGEYPTYKKVMEVLKVNCKYMGSVTSLGQILKSLGFKYKKYNDGQRLLME</sequence>
<gene>
    <name evidence="2" type="ORF">PR048_005038</name>
</gene>
<evidence type="ECO:0000313" key="2">
    <source>
        <dbReference type="EMBL" id="KAJ8892458.1"/>
    </source>
</evidence>
<evidence type="ECO:0000313" key="3">
    <source>
        <dbReference type="Proteomes" id="UP001159363"/>
    </source>
</evidence>